<reference evidence="2 3" key="1">
    <citation type="journal article" date="2019" name="Sci. Rep.">
        <title>Orb-weaving spider Araneus ventricosus genome elucidates the spidroin gene catalogue.</title>
        <authorList>
            <person name="Kono N."/>
            <person name="Nakamura H."/>
            <person name="Ohtoshi R."/>
            <person name="Moran D.A.P."/>
            <person name="Shinohara A."/>
            <person name="Yoshida Y."/>
            <person name="Fujiwara M."/>
            <person name="Mori M."/>
            <person name="Tomita M."/>
            <person name="Arakawa K."/>
        </authorList>
    </citation>
    <scope>NUCLEOTIDE SEQUENCE [LARGE SCALE GENOMIC DNA]</scope>
</reference>
<protein>
    <submittedName>
        <fullName evidence="2">Uncharacterized protein</fullName>
    </submittedName>
</protein>
<dbReference type="EMBL" id="BGPR01012015">
    <property type="protein sequence ID" value="GBN54091.1"/>
    <property type="molecule type" value="Genomic_DNA"/>
</dbReference>
<name>A0A4Y2PSB5_ARAVE</name>
<feature type="region of interest" description="Disordered" evidence="1">
    <location>
        <begin position="1"/>
        <end position="38"/>
    </location>
</feature>
<proteinExistence type="predicted"/>
<accession>A0A4Y2PSB5</accession>
<evidence type="ECO:0000313" key="2">
    <source>
        <dbReference type="EMBL" id="GBN54091.1"/>
    </source>
</evidence>
<keyword evidence="3" id="KW-1185">Reference proteome</keyword>
<organism evidence="2 3">
    <name type="scientific">Araneus ventricosus</name>
    <name type="common">Orbweaver spider</name>
    <name type="synonym">Epeira ventricosa</name>
    <dbReference type="NCBI Taxonomy" id="182803"/>
    <lineage>
        <taxon>Eukaryota</taxon>
        <taxon>Metazoa</taxon>
        <taxon>Ecdysozoa</taxon>
        <taxon>Arthropoda</taxon>
        <taxon>Chelicerata</taxon>
        <taxon>Arachnida</taxon>
        <taxon>Araneae</taxon>
        <taxon>Araneomorphae</taxon>
        <taxon>Entelegynae</taxon>
        <taxon>Araneoidea</taxon>
        <taxon>Araneidae</taxon>
        <taxon>Araneus</taxon>
    </lineage>
</organism>
<sequence length="162" mass="17809">MDSAAPDWPAAKEATSYLNWTRPSSPTRPAPESSEGRSRSLSSYILTRTLTKIIALQMIPSASLSKDFVDWRYGDLRATPNISSPPIKSSGLIGPYLQLEHLVGRKYITFLQEVPRNVPTEFGVVCSFSGWSTSPLRMEGAALTEHELYDQGESCSLATKIA</sequence>
<dbReference type="AlphaFoldDB" id="A0A4Y2PSB5"/>
<feature type="compositionally biased region" description="Polar residues" evidence="1">
    <location>
        <begin position="16"/>
        <end position="27"/>
    </location>
</feature>
<comment type="caution">
    <text evidence="2">The sequence shown here is derived from an EMBL/GenBank/DDBJ whole genome shotgun (WGS) entry which is preliminary data.</text>
</comment>
<evidence type="ECO:0000256" key="1">
    <source>
        <dbReference type="SAM" id="MobiDB-lite"/>
    </source>
</evidence>
<gene>
    <name evidence="2" type="ORF">AVEN_240936_1</name>
</gene>
<dbReference type="Proteomes" id="UP000499080">
    <property type="component" value="Unassembled WGS sequence"/>
</dbReference>
<evidence type="ECO:0000313" key="3">
    <source>
        <dbReference type="Proteomes" id="UP000499080"/>
    </source>
</evidence>